<evidence type="ECO:0000313" key="3">
    <source>
        <dbReference type="Proteomes" id="UP000054564"/>
    </source>
</evidence>
<accession>A0A0L0V275</accession>
<keyword evidence="3" id="KW-1185">Reference proteome</keyword>
<protein>
    <submittedName>
        <fullName evidence="2">Uncharacterized protein</fullName>
    </submittedName>
</protein>
<feature type="region of interest" description="Disordered" evidence="1">
    <location>
        <begin position="1"/>
        <end position="25"/>
    </location>
</feature>
<evidence type="ECO:0000313" key="2">
    <source>
        <dbReference type="EMBL" id="KNE93397.1"/>
    </source>
</evidence>
<dbReference type="EMBL" id="AJIL01000138">
    <property type="protein sequence ID" value="KNE93397.1"/>
    <property type="molecule type" value="Genomic_DNA"/>
</dbReference>
<comment type="caution">
    <text evidence="2">The sequence shown here is derived from an EMBL/GenBank/DDBJ whole genome shotgun (WGS) entry which is preliminary data.</text>
</comment>
<name>A0A0L0V275_9BASI</name>
<evidence type="ECO:0000256" key="1">
    <source>
        <dbReference type="SAM" id="MobiDB-lite"/>
    </source>
</evidence>
<sequence length="69" mass="7991">MCPRKRRAIDLLHTQSDEDRSKRISCETSRDVNDVTAVIDSDRRSSSSSLKLLDRISTPVFDHHNRHTK</sequence>
<feature type="compositionally biased region" description="Basic and acidic residues" evidence="1">
    <location>
        <begin position="15"/>
        <end position="25"/>
    </location>
</feature>
<dbReference type="Proteomes" id="UP000054564">
    <property type="component" value="Unassembled WGS sequence"/>
</dbReference>
<dbReference type="AlphaFoldDB" id="A0A0L0V275"/>
<proteinExistence type="predicted"/>
<organism evidence="2 3">
    <name type="scientific">Puccinia striiformis f. sp. tritici PST-78</name>
    <dbReference type="NCBI Taxonomy" id="1165861"/>
    <lineage>
        <taxon>Eukaryota</taxon>
        <taxon>Fungi</taxon>
        <taxon>Dikarya</taxon>
        <taxon>Basidiomycota</taxon>
        <taxon>Pucciniomycotina</taxon>
        <taxon>Pucciniomycetes</taxon>
        <taxon>Pucciniales</taxon>
        <taxon>Pucciniaceae</taxon>
        <taxon>Puccinia</taxon>
    </lineage>
</organism>
<reference evidence="3" key="1">
    <citation type="submission" date="2014-03" db="EMBL/GenBank/DDBJ databases">
        <title>The Genome Sequence of Puccinia striiformis f. sp. tritici PST-78.</title>
        <authorList>
            <consortium name="The Broad Institute Genome Sequencing Platform"/>
            <person name="Cuomo C."/>
            <person name="Hulbert S."/>
            <person name="Chen X."/>
            <person name="Walker B."/>
            <person name="Young S.K."/>
            <person name="Zeng Q."/>
            <person name="Gargeya S."/>
            <person name="Fitzgerald M."/>
            <person name="Haas B."/>
            <person name="Abouelleil A."/>
            <person name="Alvarado L."/>
            <person name="Arachchi H.M."/>
            <person name="Berlin A.M."/>
            <person name="Chapman S.B."/>
            <person name="Goldberg J."/>
            <person name="Griggs A."/>
            <person name="Gujja S."/>
            <person name="Hansen M."/>
            <person name="Howarth C."/>
            <person name="Imamovic A."/>
            <person name="Larimer J."/>
            <person name="McCowan C."/>
            <person name="Montmayeur A."/>
            <person name="Murphy C."/>
            <person name="Neiman D."/>
            <person name="Pearson M."/>
            <person name="Priest M."/>
            <person name="Roberts A."/>
            <person name="Saif S."/>
            <person name="Shea T."/>
            <person name="Sisk P."/>
            <person name="Sykes S."/>
            <person name="Wortman J."/>
            <person name="Nusbaum C."/>
            <person name="Birren B."/>
        </authorList>
    </citation>
    <scope>NUCLEOTIDE SEQUENCE [LARGE SCALE GENOMIC DNA]</scope>
    <source>
        <strain evidence="3">race PST-78</strain>
    </source>
</reference>
<gene>
    <name evidence="2" type="ORF">PSTG_13220</name>
</gene>